<dbReference type="AlphaFoldDB" id="A0AAD8HMU9"/>
<evidence type="ECO:0000313" key="3">
    <source>
        <dbReference type="EMBL" id="KAK1369025.1"/>
    </source>
</evidence>
<keyword evidence="1" id="KW-0812">Transmembrane</keyword>
<dbReference type="EMBL" id="JAUIZM010000008">
    <property type="protein sequence ID" value="KAK1369025.1"/>
    <property type="molecule type" value="Genomic_DNA"/>
</dbReference>
<reference evidence="3" key="1">
    <citation type="submission" date="2023-02" db="EMBL/GenBank/DDBJ databases">
        <title>Genome of toxic invasive species Heracleum sosnowskyi carries increased number of genes despite the absence of recent whole-genome duplications.</title>
        <authorList>
            <person name="Schelkunov M."/>
            <person name="Shtratnikova V."/>
            <person name="Makarenko M."/>
            <person name="Klepikova A."/>
            <person name="Omelchenko D."/>
            <person name="Novikova G."/>
            <person name="Obukhova E."/>
            <person name="Bogdanov V."/>
            <person name="Penin A."/>
            <person name="Logacheva M."/>
        </authorList>
    </citation>
    <scope>NUCLEOTIDE SEQUENCE</scope>
    <source>
        <strain evidence="3">Hsosn_3</strain>
        <tissue evidence="3">Leaf</tissue>
    </source>
</reference>
<feature type="transmembrane region" description="Helical" evidence="1">
    <location>
        <begin position="28"/>
        <end position="48"/>
    </location>
</feature>
<dbReference type="Gene3D" id="1.10.510.10">
    <property type="entry name" value="Transferase(Phosphotransferase) domain 1"/>
    <property type="match status" value="1"/>
</dbReference>
<keyword evidence="4" id="KW-1185">Reference proteome</keyword>
<dbReference type="GO" id="GO:0004672">
    <property type="term" value="F:protein kinase activity"/>
    <property type="evidence" value="ECO:0007669"/>
    <property type="project" value="InterPro"/>
</dbReference>
<evidence type="ECO:0000313" key="4">
    <source>
        <dbReference type="Proteomes" id="UP001237642"/>
    </source>
</evidence>
<proteinExistence type="predicted"/>
<keyword evidence="1" id="KW-0472">Membrane</keyword>
<feature type="domain" description="Serine-threonine/tyrosine-protein kinase catalytic" evidence="2">
    <location>
        <begin position="92"/>
        <end position="123"/>
    </location>
</feature>
<dbReference type="PANTHER" id="PTHR27006">
    <property type="entry name" value="PROMASTIGOTE SURFACE ANTIGEN PROTEIN PSA"/>
    <property type="match status" value="1"/>
</dbReference>
<organism evidence="3 4">
    <name type="scientific">Heracleum sosnowskyi</name>
    <dbReference type="NCBI Taxonomy" id="360622"/>
    <lineage>
        <taxon>Eukaryota</taxon>
        <taxon>Viridiplantae</taxon>
        <taxon>Streptophyta</taxon>
        <taxon>Embryophyta</taxon>
        <taxon>Tracheophyta</taxon>
        <taxon>Spermatophyta</taxon>
        <taxon>Magnoliopsida</taxon>
        <taxon>eudicotyledons</taxon>
        <taxon>Gunneridae</taxon>
        <taxon>Pentapetalae</taxon>
        <taxon>asterids</taxon>
        <taxon>campanulids</taxon>
        <taxon>Apiales</taxon>
        <taxon>Apiaceae</taxon>
        <taxon>Apioideae</taxon>
        <taxon>apioid superclade</taxon>
        <taxon>Tordylieae</taxon>
        <taxon>Tordyliinae</taxon>
        <taxon>Heracleum</taxon>
    </lineage>
</organism>
<dbReference type="PANTHER" id="PTHR27006:SF587">
    <property type="entry name" value="RECEPTOR-LIKE SERINE_THREONINE-PROTEIN KINASE"/>
    <property type="match status" value="1"/>
</dbReference>
<reference evidence="3" key="2">
    <citation type="submission" date="2023-05" db="EMBL/GenBank/DDBJ databases">
        <authorList>
            <person name="Schelkunov M.I."/>
        </authorList>
    </citation>
    <scope>NUCLEOTIDE SEQUENCE</scope>
    <source>
        <strain evidence="3">Hsosn_3</strain>
        <tissue evidence="3">Leaf</tissue>
    </source>
</reference>
<dbReference type="Pfam" id="PF07714">
    <property type="entry name" value="PK_Tyr_Ser-Thr"/>
    <property type="match status" value="1"/>
</dbReference>
<sequence length="146" mass="16170">MTNIRKLKFLQFGGNNGRVQRENNVYGSYYNLFVFPLLFLSLTASAVVDTLSTTANQSMVDGDVIESAGGVFELGFFSPGKLQNRYLGLCGYMSPEYLIDGVCSVKSDVYSFGVVVLEIASGEKIKDFFHADVELNLLGYAWKLFT</sequence>
<gene>
    <name evidence="3" type="ORF">POM88_035117</name>
</gene>
<keyword evidence="1" id="KW-1133">Transmembrane helix</keyword>
<dbReference type="SUPFAM" id="SSF56112">
    <property type="entry name" value="Protein kinase-like (PK-like)"/>
    <property type="match status" value="1"/>
</dbReference>
<dbReference type="InterPro" id="IPR011009">
    <property type="entry name" value="Kinase-like_dom_sf"/>
</dbReference>
<name>A0AAD8HMU9_9APIA</name>
<evidence type="ECO:0000259" key="2">
    <source>
        <dbReference type="Pfam" id="PF07714"/>
    </source>
</evidence>
<dbReference type="Proteomes" id="UP001237642">
    <property type="component" value="Unassembled WGS sequence"/>
</dbReference>
<comment type="caution">
    <text evidence="3">The sequence shown here is derived from an EMBL/GenBank/DDBJ whole genome shotgun (WGS) entry which is preliminary data.</text>
</comment>
<accession>A0AAD8HMU9</accession>
<evidence type="ECO:0000256" key="1">
    <source>
        <dbReference type="SAM" id="Phobius"/>
    </source>
</evidence>
<dbReference type="InterPro" id="IPR001245">
    <property type="entry name" value="Ser-Thr/Tyr_kinase_cat_dom"/>
</dbReference>
<protein>
    <recommendedName>
        <fullName evidence="2">Serine-threonine/tyrosine-protein kinase catalytic domain-containing protein</fullName>
    </recommendedName>
</protein>